<evidence type="ECO:0000313" key="1">
    <source>
        <dbReference type="EMBL" id="KAG7285617.1"/>
    </source>
</evidence>
<dbReference type="Proteomes" id="UP001197093">
    <property type="component" value="Unassembled WGS sequence"/>
</dbReference>
<proteinExistence type="predicted"/>
<sequence>MARGNEEEANDLARESVGACIRFLLQTQQPSPSHDDDFRTVRALVYCGGFSLTRLFRLLTGDLEPKSGPLFMRICSGSGEVGDDAPEARVERVQFFNELQHCPPLTRFIFEATEAAHTFSSYHYSRAMTAADLEAAFNKCLASHRRAAESGTLHPDAGPDALLAQ</sequence>
<name>A0AAD4HVE1_9PEZI</name>
<comment type="caution">
    <text evidence="1">The sequence shown here is derived from an EMBL/GenBank/DDBJ whole genome shotgun (WGS) entry which is preliminary data.</text>
</comment>
<dbReference type="AlphaFoldDB" id="A0AAD4HVE1"/>
<reference evidence="1" key="1">
    <citation type="submission" date="2023-02" db="EMBL/GenBank/DDBJ databases">
        <authorList>
            <person name="Palmer J.M."/>
        </authorList>
    </citation>
    <scope>NUCLEOTIDE SEQUENCE</scope>
    <source>
        <strain evidence="1">FW57</strain>
    </source>
</reference>
<gene>
    <name evidence="1" type="ORF">NEMBOFW57_010246</name>
</gene>
<evidence type="ECO:0000313" key="2">
    <source>
        <dbReference type="Proteomes" id="UP001197093"/>
    </source>
</evidence>
<accession>A0AAD4HVE1</accession>
<protein>
    <submittedName>
        <fullName evidence="1">Uncharacterized protein</fullName>
    </submittedName>
</protein>
<organism evidence="1 2">
    <name type="scientific">Staphylotrichum longicolle</name>
    <dbReference type="NCBI Taxonomy" id="669026"/>
    <lineage>
        <taxon>Eukaryota</taxon>
        <taxon>Fungi</taxon>
        <taxon>Dikarya</taxon>
        <taxon>Ascomycota</taxon>
        <taxon>Pezizomycotina</taxon>
        <taxon>Sordariomycetes</taxon>
        <taxon>Sordariomycetidae</taxon>
        <taxon>Sordariales</taxon>
        <taxon>Chaetomiaceae</taxon>
        <taxon>Staphylotrichum</taxon>
    </lineage>
</organism>
<dbReference type="EMBL" id="JAHCVI010000005">
    <property type="protein sequence ID" value="KAG7285617.1"/>
    <property type="molecule type" value="Genomic_DNA"/>
</dbReference>
<keyword evidence="2" id="KW-1185">Reference proteome</keyword>